<organism evidence="7 8">
    <name type="scientific">Ananas comosus</name>
    <name type="common">Pineapple</name>
    <name type="synonym">Ananas ananas</name>
    <dbReference type="NCBI Taxonomy" id="4615"/>
    <lineage>
        <taxon>Eukaryota</taxon>
        <taxon>Viridiplantae</taxon>
        <taxon>Streptophyta</taxon>
        <taxon>Embryophyta</taxon>
        <taxon>Tracheophyta</taxon>
        <taxon>Spermatophyta</taxon>
        <taxon>Magnoliopsida</taxon>
        <taxon>Liliopsida</taxon>
        <taxon>Poales</taxon>
        <taxon>Bromeliaceae</taxon>
        <taxon>Bromelioideae</taxon>
        <taxon>Ananas</taxon>
    </lineage>
</organism>
<evidence type="ECO:0000256" key="4">
    <source>
        <dbReference type="ARBA" id="ARBA00023242"/>
    </source>
</evidence>
<dbReference type="AlphaFoldDB" id="A0A199VKC9"/>
<dbReference type="PANTHER" id="PTHR32263:SF5">
    <property type="entry name" value="INACTIVE POLY [ADP-RIBOSE] POLYMERASE SRO1-RELATED"/>
    <property type="match status" value="1"/>
</dbReference>
<dbReference type="SUPFAM" id="SSF56399">
    <property type="entry name" value="ADP-ribosylation"/>
    <property type="match status" value="1"/>
</dbReference>
<dbReference type="InterPro" id="IPR057823">
    <property type="entry name" value="WWE_RCD1"/>
</dbReference>
<comment type="subcellular location">
    <subcellularLocation>
        <location evidence="1">Nucleus</location>
    </subcellularLocation>
</comment>
<evidence type="ECO:0000313" key="7">
    <source>
        <dbReference type="EMBL" id="OAY77549.1"/>
    </source>
</evidence>
<dbReference type="PROSITE" id="PS51059">
    <property type="entry name" value="PARP_CATALYTIC"/>
    <property type="match status" value="1"/>
</dbReference>
<accession>A0A199VKC9</accession>
<name>A0A199VKC9_ANACO</name>
<dbReference type="Gene3D" id="3.90.228.10">
    <property type="match status" value="1"/>
</dbReference>
<reference evidence="7 8" key="1">
    <citation type="journal article" date="2016" name="DNA Res.">
        <title>The draft genome of MD-2 pineapple using hybrid error correction of long reads.</title>
        <authorList>
            <person name="Redwan R.M."/>
            <person name="Saidin A."/>
            <person name="Kumar S.V."/>
        </authorList>
    </citation>
    <scope>NUCLEOTIDE SEQUENCE [LARGE SCALE GENOMIC DNA]</scope>
    <source>
        <strain evidence="8">cv. MD2</strain>
        <tissue evidence="7">Leaf</tissue>
    </source>
</reference>
<dbReference type="STRING" id="4615.A0A199VKC9"/>
<keyword evidence="4" id="KW-0539">Nucleus</keyword>
<sequence length="578" mass="65452">MEVTNEKALDKCGRNTGYLKRKRDLAENFTEASVARRSRRPVADQITIRSGSEIECNTNSSPCFDRHIIQSYRNFLSSGLPQRVLSNENGEWKDFPENIIDLIRRDFQSKKAITEAAYQDQQLLLDFVHMICIDLETGLKKPIAWIDENGKCFFPELYPEVYAPDVHQHFKKGSHANIIYSEPNEISITATRISNSESHDEVISNINKVKREDNFERNQKVYNEAVEVVGENEPCSFFPSRVGIVGSGHEKVSGQFGGRSVSCAVQDMLLKGLGLFADAKDIVGIYRTPLIDNLGQLRFSIFQEQIEHTKNRRGNANVRYAWLASYKDAVEEMMSRGVLQIKKPTKGPLFGIGNHLAPANRSDICASYSDVDENGVIHMMLCRVIMGNVELIHPGSQQFEPSGENFDSGVDNLQKPKHYIIWDMNRNTHIYPEYVVTIKVPSRPKECLVVKESSSDVPSITNSSSPDSLFQDRNFQLSPVSANQSQAPMFGRAPTSPWMPFSMLFAAISTKVSPQDMDLVNTCYEEFKQKKVSRIDLVKKLRQIVGDKLLISTIMRLQRKLPQVARYEQPKTGMQSKP</sequence>
<evidence type="ECO:0000256" key="3">
    <source>
        <dbReference type="ARBA" id="ARBA00023016"/>
    </source>
</evidence>
<dbReference type="InterPro" id="IPR012317">
    <property type="entry name" value="Poly(ADP-ribose)pol_cat_dom"/>
</dbReference>
<keyword evidence="2" id="KW-0217">Developmental protein</keyword>
<feature type="domain" description="RST" evidence="6">
    <location>
        <begin position="492"/>
        <end position="563"/>
    </location>
</feature>
<dbReference type="PANTHER" id="PTHR32263">
    <property type="entry name" value="INACTIVE POLY [ADP-RIBOSE] POLYMERASE SRO4-RELATED"/>
    <property type="match status" value="1"/>
</dbReference>
<proteinExistence type="predicted"/>
<dbReference type="Proteomes" id="UP000092600">
    <property type="component" value="Unassembled WGS sequence"/>
</dbReference>
<keyword evidence="3" id="KW-0346">Stress response</keyword>
<dbReference type="Pfam" id="PF23467">
    <property type="entry name" value="WWE_5"/>
    <property type="match status" value="1"/>
</dbReference>
<dbReference type="GO" id="GO:0003950">
    <property type="term" value="F:NAD+ poly-ADP-ribosyltransferase activity"/>
    <property type="evidence" value="ECO:0007669"/>
    <property type="project" value="InterPro"/>
</dbReference>
<evidence type="ECO:0000259" key="6">
    <source>
        <dbReference type="PROSITE" id="PS51879"/>
    </source>
</evidence>
<feature type="domain" description="PARP catalytic" evidence="5">
    <location>
        <begin position="247"/>
        <end position="459"/>
    </location>
</feature>
<dbReference type="PROSITE" id="PS51879">
    <property type="entry name" value="RST"/>
    <property type="match status" value="1"/>
</dbReference>
<gene>
    <name evidence="7" type="ORF">ACMD2_09844</name>
</gene>
<dbReference type="InterPro" id="IPR022003">
    <property type="entry name" value="RST"/>
</dbReference>
<evidence type="ECO:0000313" key="8">
    <source>
        <dbReference type="Proteomes" id="UP000092600"/>
    </source>
</evidence>
<dbReference type="Pfam" id="PF12174">
    <property type="entry name" value="RST"/>
    <property type="match status" value="1"/>
</dbReference>
<protein>
    <submittedName>
        <fullName evidence="7">Inactive poly (ADP-ribose) polymerase RCD1</fullName>
    </submittedName>
</protein>
<comment type="caution">
    <text evidence="7">The sequence shown here is derived from an EMBL/GenBank/DDBJ whole genome shotgun (WGS) entry which is preliminary data.</text>
</comment>
<dbReference type="GO" id="GO:0005634">
    <property type="term" value="C:nucleus"/>
    <property type="evidence" value="ECO:0007669"/>
    <property type="project" value="UniProtKB-SubCell"/>
</dbReference>
<evidence type="ECO:0000259" key="5">
    <source>
        <dbReference type="PROSITE" id="PS51059"/>
    </source>
</evidence>
<evidence type="ECO:0000256" key="2">
    <source>
        <dbReference type="ARBA" id="ARBA00022473"/>
    </source>
</evidence>
<dbReference type="InterPro" id="IPR044964">
    <property type="entry name" value="RCD1/SRO1-5"/>
</dbReference>
<dbReference type="EMBL" id="LSRQ01001510">
    <property type="protein sequence ID" value="OAY77549.1"/>
    <property type="molecule type" value="Genomic_DNA"/>
</dbReference>
<evidence type="ECO:0000256" key="1">
    <source>
        <dbReference type="ARBA" id="ARBA00004123"/>
    </source>
</evidence>